<evidence type="ECO:0000256" key="4">
    <source>
        <dbReference type="ARBA" id="ARBA00022519"/>
    </source>
</evidence>
<reference evidence="10" key="1">
    <citation type="submission" date="2018-06" db="EMBL/GenBank/DDBJ databases">
        <authorList>
            <person name="Zhirakovskaya E."/>
        </authorList>
    </citation>
    <scope>NUCLEOTIDE SEQUENCE</scope>
</reference>
<accession>A0A3B1BVM1</accession>
<evidence type="ECO:0000313" key="10">
    <source>
        <dbReference type="EMBL" id="VAX15588.1"/>
    </source>
</evidence>
<evidence type="ECO:0000256" key="6">
    <source>
        <dbReference type="ARBA" id="ARBA00022989"/>
    </source>
</evidence>
<keyword evidence="6 8" id="KW-1133">Transmembrane helix</keyword>
<evidence type="ECO:0000256" key="3">
    <source>
        <dbReference type="ARBA" id="ARBA00022475"/>
    </source>
</evidence>
<evidence type="ECO:0000259" key="9">
    <source>
        <dbReference type="PROSITE" id="PS51012"/>
    </source>
</evidence>
<dbReference type="PANTHER" id="PTHR30413">
    <property type="entry name" value="INNER MEMBRANE TRANSPORT PERMEASE"/>
    <property type="match status" value="1"/>
</dbReference>
<keyword evidence="5 8" id="KW-0812">Transmembrane</keyword>
<feature type="transmembrane region" description="Helical" evidence="8">
    <location>
        <begin position="177"/>
        <end position="195"/>
    </location>
</feature>
<dbReference type="AlphaFoldDB" id="A0A3B1BVM1"/>
<dbReference type="Pfam" id="PF01061">
    <property type="entry name" value="ABC2_membrane"/>
    <property type="match status" value="1"/>
</dbReference>
<organism evidence="10">
    <name type="scientific">hydrothermal vent metagenome</name>
    <dbReference type="NCBI Taxonomy" id="652676"/>
    <lineage>
        <taxon>unclassified sequences</taxon>
        <taxon>metagenomes</taxon>
        <taxon>ecological metagenomes</taxon>
    </lineage>
</organism>
<keyword evidence="3" id="KW-1003">Cell membrane</keyword>
<sequence length="262" mass="30425">MFRSFHENFSIIYRYRELILSLVAKELKARYRGSTIGVMWTFLNPLLLMLVYALVFSVYMRIEMENYSVFMFAGLLPWIWFSSSIMDGVNSITSAGPLITKSLFPAEILPMVKILSNLLNYIFSLPLLFIFMAWYDTAFSMAILWLPFVMLAQLLFTTGLVYFFSSLNVRYRDIQHILGNLLTLWFFLCPILYPLPMVPQNLKFTYYLNPMAVLTVGYQDIFINSKTPDLVSVLIIILVGLVCMLAGFRQFARNKETFAEEI</sequence>
<gene>
    <name evidence="10" type="ORF">MNBD_NITROSPINAE03-686</name>
</gene>
<evidence type="ECO:0000256" key="1">
    <source>
        <dbReference type="ARBA" id="ARBA00004429"/>
    </source>
</evidence>
<evidence type="ECO:0000256" key="2">
    <source>
        <dbReference type="ARBA" id="ARBA00022448"/>
    </source>
</evidence>
<feature type="transmembrane region" description="Helical" evidence="8">
    <location>
        <begin position="141"/>
        <end position="165"/>
    </location>
</feature>
<dbReference type="GO" id="GO:0015920">
    <property type="term" value="P:lipopolysaccharide transport"/>
    <property type="evidence" value="ECO:0007669"/>
    <property type="project" value="TreeGrafter"/>
</dbReference>
<dbReference type="PROSITE" id="PS51012">
    <property type="entry name" value="ABC_TM2"/>
    <property type="match status" value="1"/>
</dbReference>
<feature type="domain" description="ABC transmembrane type-2" evidence="9">
    <location>
        <begin position="36"/>
        <end position="254"/>
    </location>
</feature>
<evidence type="ECO:0000256" key="5">
    <source>
        <dbReference type="ARBA" id="ARBA00022692"/>
    </source>
</evidence>
<keyword evidence="2" id="KW-0813">Transport</keyword>
<dbReference type="EMBL" id="UOGB01000024">
    <property type="protein sequence ID" value="VAX15588.1"/>
    <property type="molecule type" value="Genomic_DNA"/>
</dbReference>
<dbReference type="GO" id="GO:0005886">
    <property type="term" value="C:plasma membrane"/>
    <property type="evidence" value="ECO:0007669"/>
    <property type="project" value="UniProtKB-SubCell"/>
</dbReference>
<keyword evidence="7 8" id="KW-0472">Membrane</keyword>
<evidence type="ECO:0000256" key="7">
    <source>
        <dbReference type="ARBA" id="ARBA00023136"/>
    </source>
</evidence>
<dbReference type="InterPro" id="IPR047817">
    <property type="entry name" value="ABC2_TM_bact-type"/>
</dbReference>
<dbReference type="PANTHER" id="PTHR30413:SF8">
    <property type="entry name" value="TRANSPORT PERMEASE PROTEIN"/>
    <property type="match status" value="1"/>
</dbReference>
<name>A0A3B1BVM1_9ZZZZ</name>
<evidence type="ECO:0000256" key="8">
    <source>
        <dbReference type="SAM" id="Phobius"/>
    </source>
</evidence>
<feature type="transmembrane region" description="Helical" evidence="8">
    <location>
        <begin position="230"/>
        <end position="248"/>
    </location>
</feature>
<proteinExistence type="predicted"/>
<keyword evidence="4" id="KW-0997">Cell inner membrane</keyword>
<dbReference type="GO" id="GO:0140359">
    <property type="term" value="F:ABC-type transporter activity"/>
    <property type="evidence" value="ECO:0007669"/>
    <property type="project" value="InterPro"/>
</dbReference>
<feature type="transmembrane region" description="Helical" evidence="8">
    <location>
        <begin position="38"/>
        <end position="60"/>
    </location>
</feature>
<protein>
    <submittedName>
        <fullName evidence="10">O-antigen export system permease protein RfbD</fullName>
    </submittedName>
</protein>
<dbReference type="InterPro" id="IPR013525">
    <property type="entry name" value="ABC2_TM"/>
</dbReference>
<comment type="subcellular location">
    <subcellularLocation>
        <location evidence="1">Cell inner membrane</location>
        <topology evidence="1">Multi-pass membrane protein</topology>
    </subcellularLocation>
</comment>
<feature type="transmembrane region" description="Helical" evidence="8">
    <location>
        <begin position="118"/>
        <end position="135"/>
    </location>
</feature>